<dbReference type="EMBL" id="JBDODL010000181">
    <property type="protein sequence ID" value="MES1919021.1"/>
    <property type="molecule type" value="Genomic_DNA"/>
</dbReference>
<keyword evidence="1" id="KW-1133">Transmembrane helix</keyword>
<evidence type="ECO:0000259" key="2">
    <source>
        <dbReference type="Pfam" id="PF00487"/>
    </source>
</evidence>
<dbReference type="InterPro" id="IPR005804">
    <property type="entry name" value="FA_desaturase_dom"/>
</dbReference>
<organism evidence="3 4">
    <name type="scientific">Bonamia ostreae</name>
    <dbReference type="NCBI Taxonomy" id="126728"/>
    <lineage>
        <taxon>Eukaryota</taxon>
        <taxon>Sar</taxon>
        <taxon>Rhizaria</taxon>
        <taxon>Endomyxa</taxon>
        <taxon>Ascetosporea</taxon>
        <taxon>Haplosporida</taxon>
        <taxon>Bonamia</taxon>
    </lineage>
</organism>
<evidence type="ECO:0000256" key="1">
    <source>
        <dbReference type="SAM" id="Phobius"/>
    </source>
</evidence>
<reference evidence="3 4" key="1">
    <citation type="journal article" date="2024" name="BMC Biol.">
        <title>Comparative genomics of Ascetosporea gives new insight into the evolutionary basis for animal parasitism in Rhizaria.</title>
        <authorList>
            <person name="Hiltunen Thoren M."/>
            <person name="Onut-Brannstrom I."/>
            <person name="Alfjorden A."/>
            <person name="Peckova H."/>
            <person name="Swords F."/>
            <person name="Hooper C."/>
            <person name="Holzer A.S."/>
            <person name="Bass D."/>
            <person name="Burki F."/>
        </authorList>
    </citation>
    <scope>NUCLEOTIDE SEQUENCE [LARGE SCALE GENOMIC DNA]</scope>
    <source>
        <strain evidence="3">20-A016</strain>
    </source>
</reference>
<feature type="transmembrane region" description="Helical" evidence="1">
    <location>
        <begin position="38"/>
        <end position="59"/>
    </location>
</feature>
<evidence type="ECO:0000313" key="3">
    <source>
        <dbReference type="EMBL" id="MES1919021.1"/>
    </source>
</evidence>
<evidence type="ECO:0000313" key="4">
    <source>
        <dbReference type="Proteomes" id="UP001439008"/>
    </source>
</evidence>
<protein>
    <submittedName>
        <fullName evidence="3">Sphingolipid delta(4)-desaturase DES1</fullName>
    </submittedName>
</protein>
<dbReference type="PANTHER" id="PTHR12879">
    <property type="entry name" value="SPHINGOLIPID DELTA 4 DESATURASE/C-4 HYDROXYLASE PROTEIN DES2"/>
    <property type="match status" value="1"/>
</dbReference>
<dbReference type="Pfam" id="PF00487">
    <property type="entry name" value="FA_desaturase"/>
    <property type="match status" value="1"/>
</dbReference>
<feature type="domain" description="Fatty acid desaturase" evidence="2">
    <location>
        <begin position="11"/>
        <end position="140"/>
    </location>
</feature>
<accession>A0ABV2AH73</accession>
<gene>
    <name evidence="3" type="primary">DEGS1</name>
    <name evidence="3" type="ORF">MHBO_000899</name>
</gene>
<proteinExistence type="predicted"/>
<sequence>MAEIRLFRTPLFKVFWVFLLPLFYALRPCIQRPKRPNFWEIFNIAVVFAFNYFLVHFFGFKSLIFLVYSTLMGMGLHPVAGNLIAEHYEFVLNTETYSYYGILNFVNFNVGYHNEHHDFPCIPWTRLPKVNSIAREFYKDLPCYSSYLKVFYYYIMSSEMGPFSRITRDQSVLKK</sequence>
<keyword evidence="1" id="KW-0472">Membrane</keyword>
<name>A0ABV2AH73_9EUKA</name>
<dbReference type="PANTHER" id="PTHR12879:SF8">
    <property type="entry name" value="SPHINGOLIPID DELTA(4)-DESATURASE DES1"/>
    <property type="match status" value="1"/>
</dbReference>
<keyword evidence="1" id="KW-0812">Transmembrane</keyword>
<feature type="transmembrane region" description="Helical" evidence="1">
    <location>
        <begin position="6"/>
        <end position="26"/>
    </location>
</feature>
<dbReference type="Proteomes" id="UP001439008">
    <property type="component" value="Unassembled WGS sequence"/>
</dbReference>
<comment type="caution">
    <text evidence="3">The sequence shown here is derived from an EMBL/GenBank/DDBJ whole genome shotgun (WGS) entry which is preliminary data.</text>
</comment>
<keyword evidence="4" id="KW-1185">Reference proteome</keyword>